<reference evidence="2 3" key="1">
    <citation type="journal article" date="2013" name="PLoS Genet.">
        <title>The genome and development-dependent transcriptomes of Pyronema confluens: a window into fungal evolution.</title>
        <authorList>
            <person name="Traeger S."/>
            <person name="Altegoer F."/>
            <person name="Freitag M."/>
            <person name="Gabaldon T."/>
            <person name="Kempken F."/>
            <person name="Kumar A."/>
            <person name="Marcet-Houben M."/>
            <person name="Poggeler S."/>
            <person name="Stajich J.E."/>
            <person name="Nowrousian M."/>
        </authorList>
    </citation>
    <scope>NUCLEOTIDE SEQUENCE [LARGE SCALE GENOMIC DNA]</scope>
    <source>
        <strain evidence="3">CBS 100304</strain>
        <tissue evidence="2">Vegetative mycelium</tissue>
    </source>
</reference>
<protein>
    <submittedName>
        <fullName evidence="2">Uncharacterized protein</fullName>
    </submittedName>
</protein>
<dbReference type="EMBL" id="HF935235">
    <property type="protein sequence ID" value="CCX05181.1"/>
    <property type="molecule type" value="Genomic_DNA"/>
</dbReference>
<proteinExistence type="predicted"/>
<dbReference type="Proteomes" id="UP000018144">
    <property type="component" value="Unassembled WGS sequence"/>
</dbReference>
<name>U4KVY8_PYROM</name>
<accession>U4KVY8</accession>
<keyword evidence="3" id="KW-1185">Reference proteome</keyword>
<feature type="compositionally biased region" description="Acidic residues" evidence="1">
    <location>
        <begin position="79"/>
        <end position="92"/>
    </location>
</feature>
<evidence type="ECO:0000256" key="1">
    <source>
        <dbReference type="SAM" id="MobiDB-lite"/>
    </source>
</evidence>
<feature type="region of interest" description="Disordered" evidence="1">
    <location>
        <begin position="72"/>
        <end position="92"/>
    </location>
</feature>
<evidence type="ECO:0000313" key="2">
    <source>
        <dbReference type="EMBL" id="CCX05181.1"/>
    </source>
</evidence>
<gene>
    <name evidence="2" type="ORF">PCON_04768</name>
</gene>
<dbReference type="AlphaFoldDB" id="U4KVY8"/>
<evidence type="ECO:0000313" key="3">
    <source>
        <dbReference type="Proteomes" id="UP000018144"/>
    </source>
</evidence>
<sequence length="110" mass="12570">MSEEPEPHKENFSMLNMARQTFGMDSVFSSPSSETFSPRLAYELPGIIVTEDEDPGFVFHVGISKDKIVSGIWEKSKEDDEDDDDDEEEEVEVNVTNLDEVFVESFEKQK</sequence>
<organism evidence="2 3">
    <name type="scientific">Pyronema omphalodes (strain CBS 100304)</name>
    <name type="common">Pyronema confluens</name>
    <dbReference type="NCBI Taxonomy" id="1076935"/>
    <lineage>
        <taxon>Eukaryota</taxon>
        <taxon>Fungi</taxon>
        <taxon>Dikarya</taxon>
        <taxon>Ascomycota</taxon>
        <taxon>Pezizomycotina</taxon>
        <taxon>Pezizomycetes</taxon>
        <taxon>Pezizales</taxon>
        <taxon>Pyronemataceae</taxon>
        <taxon>Pyronema</taxon>
    </lineage>
</organism>